<protein>
    <recommendedName>
        <fullName evidence="2 6">Orotate phosphoribosyltransferase</fullName>
        <shortName evidence="6">OPRT</shortName>
        <shortName evidence="6">OPRTase</shortName>
        <ecNumber evidence="2 6">2.4.2.10</ecNumber>
    </recommendedName>
</protein>
<dbReference type="InterPro" id="IPR029057">
    <property type="entry name" value="PRTase-like"/>
</dbReference>
<evidence type="ECO:0000256" key="4">
    <source>
        <dbReference type="ARBA" id="ARBA00022679"/>
    </source>
</evidence>
<comment type="pathway">
    <text evidence="1 6">Pyrimidine metabolism; UMP biosynthesis via de novo pathway; UMP from orotate: step 1/2.</text>
</comment>
<keyword evidence="4 6" id="KW-0808">Transferase</keyword>
<evidence type="ECO:0000256" key="6">
    <source>
        <dbReference type="HAMAP-Rule" id="MF_01208"/>
    </source>
</evidence>
<dbReference type="NCBIfam" id="TIGR00336">
    <property type="entry name" value="pyrE"/>
    <property type="match status" value="1"/>
</dbReference>
<sequence length="187" mass="19977">MDEARASLLDVIRRQSLKTGRFILASGAESNYYVDLRRTTTHPAGAYYATFLLLDLMKRWKPDAAGGPTLGADPLAGSMALLSHQLGHPLRTFMVRSKAKDHGTGRAVEGNLESGDRVVVLDDVVTSGGSLIKVLEPIREAGAVIVGATAILDREQGAAQALADAGLPFAPLFRISDLLDPEWIKGV</sequence>
<dbReference type="PANTHER" id="PTHR19278:SF9">
    <property type="entry name" value="URIDINE 5'-MONOPHOSPHATE SYNTHASE"/>
    <property type="match status" value="1"/>
</dbReference>
<dbReference type="Pfam" id="PF00156">
    <property type="entry name" value="Pribosyltran"/>
    <property type="match status" value="1"/>
</dbReference>
<feature type="domain" description="Phosphoribosyltransferase" evidence="7">
    <location>
        <begin position="59"/>
        <end position="159"/>
    </location>
</feature>
<keyword evidence="6" id="KW-0460">Magnesium</keyword>
<comment type="cofactor">
    <cofactor evidence="6">
        <name>Mg(2+)</name>
        <dbReference type="ChEBI" id="CHEBI:18420"/>
    </cofactor>
</comment>
<dbReference type="SUPFAM" id="SSF53271">
    <property type="entry name" value="PRTase-like"/>
    <property type="match status" value="1"/>
</dbReference>
<keyword evidence="5 6" id="KW-0665">Pyrimidine biosynthesis</keyword>
<keyword evidence="3 6" id="KW-0328">Glycosyltransferase</keyword>
<evidence type="ECO:0000256" key="2">
    <source>
        <dbReference type="ARBA" id="ARBA00011971"/>
    </source>
</evidence>
<dbReference type="HAMAP" id="MF_01208">
    <property type="entry name" value="PyrE"/>
    <property type="match status" value="1"/>
</dbReference>
<feature type="binding site" evidence="6">
    <location>
        <position position="96"/>
    </location>
    <ligand>
        <name>5-phospho-alpha-D-ribose 1-diphosphate</name>
        <dbReference type="ChEBI" id="CHEBI:58017"/>
        <note>ligand shared between dimeric partners</note>
    </ligand>
</feature>
<dbReference type="CDD" id="cd06223">
    <property type="entry name" value="PRTases_typeI"/>
    <property type="match status" value="1"/>
</dbReference>
<dbReference type="InterPro" id="IPR023031">
    <property type="entry name" value="OPRT"/>
</dbReference>
<evidence type="ECO:0000256" key="3">
    <source>
        <dbReference type="ARBA" id="ARBA00022676"/>
    </source>
</evidence>
<dbReference type="AlphaFoldDB" id="A0A948RYG2"/>
<dbReference type="PANTHER" id="PTHR19278">
    <property type="entry name" value="OROTATE PHOSPHORIBOSYLTRANSFERASE"/>
    <property type="match status" value="1"/>
</dbReference>
<evidence type="ECO:0000313" key="8">
    <source>
        <dbReference type="EMBL" id="MBU2691407.1"/>
    </source>
</evidence>
<evidence type="ECO:0000259" key="7">
    <source>
        <dbReference type="Pfam" id="PF00156"/>
    </source>
</evidence>
<comment type="subunit">
    <text evidence="6">Homodimer.</text>
</comment>
<feature type="binding site" evidence="6">
    <location>
        <position position="126"/>
    </location>
    <ligand>
        <name>orotate</name>
        <dbReference type="ChEBI" id="CHEBI:30839"/>
    </ligand>
</feature>
<organism evidence="8 9">
    <name type="scientific">Eiseniibacteriota bacterium</name>
    <dbReference type="NCBI Taxonomy" id="2212470"/>
    <lineage>
        <taxon>Bacteria</taxon>
        <taxon>Candidatus Eiseniibacteriota</taxon>
    </lineage>
</organism>
<feature type="binding site" evidence="6">
    <location>
        <position position="100"/>
    </location>
    <ligand>
        <name>5-phospho-alpha-D-ribose 1-diphosphate</name>
        <dbReference type="ChEBI" id="CHEBI:58017"/>
        <note>ligand shared between dimeric partners</note>
    </ligand>
</feature>
<dbReference type="Gene3D" id="3.40.50.2020">
    <property type="match status" value="1"/>
</dbReference>
<comment type="caution">
    <text evidence="8">The sequence shown here is derived from an EMBL/GenBank/DDBJ whole genome shotgun (WGS) entry which is preliminary data.</text>
</comment>
<dbReference type="EMBL" id="JAHJDP010000061">
    <property type="protein sequence ID" value="MBU2691407.1"/>
    <property type="molecule type" value="Genomic_DNA"/>
</dbReference>
<accession>A0A948RYG2</accession>
<comment type="function">
    <text evidence="6">Catalyzes the transfer of a ribosyl phosphate group from 5-phosphoribose 1-diphosphate to orotate, leading to the formation of orotidine monophosphate (OMP).</text>
</comment>
<dbReference type="GO" id="GO:0004588">
    <property type="term" value="F:orotate phosphoribosyltransferase activity"/>
    <property type="evidence" value="ECO:0007669"/>
    <property type="project" value="UniProtKB-UniRule"/>
</dbReference>
<comment type="caution">
    <text evidence="6">Lacks conserved residue(s) required for the propagation of feature annotation.</text>
</comment>
<evidence type="ECO:0000256" key="5">
    <source>
        <dbReference type="ARBA" id="ARBA00022975"/>
    </source>
</evidence>
<evidence type="ECO:0000256" key="1">
    <source>
        <dbReference type="ARBA" id="ARBA00004889"/>
    </source>
</evidence>
<evidence type="ECO:0000313" key="9">
    <source>
        <dbReference type="Proteomes" id="UP000777784"/>
    </source>
</evidence>
<dbReference type="Proteomes" id="UP000777784">
    <property type="component" value="Unassembled WGS sequence"/>
</dbReference>
<dbReference type="EC" id="2.4.2.10" evidence="2 6"/>
<comment type="catalytic activity">
    <reaction evidence="6">
        <text>orotidine 5'-phosphate + diphosphate = orotate + 5-phospho-alpha-D-ribose 1-diphosphate</text>
        <dbReference type="Rhea" id="RHEA:10380"/>
        <dbReference type="ChEBI" id="CHEBI:30839"/>
        <dbReference type="ChEBI" id="CHEBI:33019"/>
        <dbReference type="ChEBI" id="CHEBI:57538"/>
        <dbReference type="ChEBI" id="CHEBI:58017"/>
        <dbReference type="EC" id="2.4.2.10"/>
    </reaction>
</comment>
<dbReference type="GO" id="GO:0019856">
    <property type="term" value="P:pyrimidine nucleobase biosynthetic process"/>
    <property type="evidence" value="ECO:0007669"/>
    <property type="project" value="TreeGrafter"/>
</dbReference>
<feature type="binding site" evidence="6">
    <location>
        <position position="154"/>
    </location>
    <ligand>
        <name>orotate</name>
        <dbReference type="ChEBI" id="CHEBI:30839"/>
    </ligand>
</feature>
<comment type="similarity">
    <text evidence="6">Belongs to the purine/pyrimidine phosphoribosyltransferase family. PyrE subfamily.</text>
</comment>
<proteinExistence type="inferred from homology"/>
<gene>
    <name evidence="6 8" type="primary">pyrE</name>
    <name evidence="8" type="ORF">KJ970_10820</name>
</gene>
<reference evidence="8" key="1">
    <citation type="submission" date="2021-05" db="EMBL/GenBank/DDBJ databases">
        <title>Energy efficiency and biological interactions define the core microbiome of deep oligotrophic groundwater.</title>
        <authorList>
            <person name="Mehrshad M."/>
            <person name="Lopez-Fernandez M."/>
            <person name="Bell E."/>
            <person name="Bernier-Latmani R."/>
            <person name="Bertilsson S."/>
            <person name="Dopson M."/>
        </authorList>
    </citation>
    <scope>NUCLEOTIDE SEQUENCE</scope>
    <source>
        <strain evidence="8">Modern_marine.mb.64</strain>
    </source>
</reference>
<dbReference type="InterPro" id="IPR004467">
    <property type="entry name" value="Or_phspho_trans_dom"/>
</dbReference>
<dbReference type="GO" id="GO:0000287">
    <property type="term" value="F:magnesium ion binding"/>
    <property type="evidence" value="ECO:0007669"/>
    <property type="project" value="UniProtKB-UniRule"/>
</dbReference>
<name>A0A948RYG2_UNCEI</name>
<feature type="binding site" evidence="6">
    <location>
        <position position="102"/>
    </location>
    <ligand>
        <name>5-phospho-alpha-D-ribose 1-diphosphate</name>
        <dbReference type="ChEBI" id="CHEBI:58017"/>
        <note>ligand shared between dimeric partners</note>
    </ligand>
</feature>
<feature type="binding site" description="in other chain" evidence="6">
    <location>
        <begin position="122"/>
        <end position="130"/>
    </location>
    <ligand>
        <name>5-phospho-alpha-D-ribose 1-diphosphate</name>
        <dbReference type="ChEBI" id="CHEBI:58017"/>
        <note>ligand shared between dimeric partners</note>
    </ligand>
</feature>
<dbReference type="InterPro" id="IPR000836">
    <property type="entry name" value="PRTase_dom"/>
</dbReference>
<dbReference type="GO" id="GO:0044205">
    <property type="term" value="P:'de novo' UMP biosynthetic process"/>
    <property type="evidence" value="ECO:0007669"/>
    <property type="project" value="UniProtKB-UniRule"/>
</dbReference>